<sequence>MQKLLDEMKEVLEDADIDIEKFVNGTNAAGSRARKKMQAIKKMAQELRIKIQDEKNKRAGKGGGKVAKKKAGKVKKAEEKKVVKEKKGKK</sequence>
<dbReference type="EMBL" id="MT143154">
    <property type="protein sequence ID" value="QJA93507.1"/>
    <property type="molecule type" value="Genomic_DNA"/>
</dbReference>
<dbReference type="EMBL" id="MT142050">
    <property type="protein sequence ID" value="QJA73749.1"/>
    <property type="molecule type" value="Genomic_DNA"/>
</dbReference>
<dbReference type="Pfam" id="PF07432">
    <property type="entry name" value="Hc1"/>
    <property type="match status" value="1"/>
</dbReference>
<accession>A0A6M3JUM1</accession>
<evidence type="ECO:0000313" key="3">
    <source>
        <dbReference type="EMBL" id="QJA93507.1"/>
    </source>
</evidence>
<evidence type="ECO:0000313" key="2">
    <source>
        <dbReference type="EMBL" id="QJA73749.1"/>
    </source>
</evidence>
<feature type="region of interest" description="Disordered" evidence="1">
    <location>
        <begin position="51"/>
        <end position="90"/>
    </location>
</feature>
<dbReference type="InterPro" id="IPR010886">
    <property type="entry name" value="Hc1"/>
</dbReference>
<gene>
    <name evidence="2" type="ORF">MM415A02260_0005</name>
    <name evidence="3" type="ORF">MM415B04205_0006</name>
</gene>
<dbReference type="AlphaFoldDB" id="A0A6M3JUM1"/>
<evidence type="ECO:0000256" key="1">
    <source>
        <dbReference type="SAM" id="MobiDB-lite"/>
    </source>
</evidence>
<dbReference type="GO" id="GO:0030527">
    <property type="term" value="F:structural constituent of chromatin"/>
    <property type="evidence" value="ECO:0007669"/>
    <property type="project" value="InterPro"/>
</dbReference>
<name>A0A6M3JUM1_9ZZZZ</name>
<reference evidence="2" key="1">
    <citation type="submission" date="2020-03" db="EMBL/GenBank/DDBJ databases">
        <title>The deep terrestrial virosphere.</title>
        <authorList>
            <person name="Holmfeldt K."/>
            <person name="Nilsson E."/>
            <person name="Simone D."/>
            <person name="Lopez-Fernandez M."/>
            <person name="Wu X."/>
            <person name="de Brujin I."/>
            <person name="Lundin D."/>
            <person name="Andersson A."/>
            <person name="Bertilsson S."/>
            <person name="Dopson M."/>
        </authorList>
    </citation>
    <scope>NUCLEOTIDE SEQUENCE</scope>
    <source>
        <strain evidence="2">MM415A02260</strain>
        <strain evidence="3">MM415B04205</strain>
    </source>
</reference>
<dbReference type="GO" id="GO:0003677">
    <property type="term" value="F:DNA binding"/>
    <property type="evidence" value="ECO:0007669"/>
    <property type="project" value="InterPro"/>
</dbReference>
<protein>
    <recommendedName>
        <fullName evidence="4">Histone H1</fullName>
    </recommendedName>
</protein>
<evidence type="ECO:0008006" key="4">
    <source>
        <dbReference type="Google" id="ProtNLM"/>
    </source>
</evidence>
<proteinExistence type="predicted"/>
<organism evidence="2">
    <name type="scientific">viral metagenome</name>
    <dbReference type="NCBI Taxonomy" id="1070528"/>
    <lineage>
        <taxon>unclassified sequences</taxon>
        <taxon>metagenomes</taxon>
        <taxon>organismal metagenomes</taxon>
    </lineage>
</organism>